<keyword evidence="10" id="KW-1185">Reference proteome</keyword>
<protein>
    <recommendedName>
        <fullName evidence="7">Large ribosomal subunit protein uL3m</fullName>
    </recommendedName>
</protein>
<sequence>MRLSSISLAQLTANSVVRVVKSEAPLLFTSPSVAHERRRLLNRPGLLGYKRGMVPYFKDGKVIACTVVEVDRCQVTDVKTAEKHGYYALQLGCGSKKPDNVTRQMLGHFARAEVAPKKNIAEFHVRNENGLLPLGTFLRPSHLKVGQFVDVQSKSRGKGFQGVMKRWGFAGQPASHGVSVVHRSAGSIGQNTDPARVFPGKKMAGRMGFETRTIQNVEVIEVDDANGLVLLKGSIAGADGRFLKISDAIKRPLPKD</sequence>
<evidence type="ECO:0000256" key="2">
    <source>
        <dbReference type="ARBA" id="ARBA00006540"/>
    </source>
</evidence>
<reference evidence="9 10" key="1">
    <citation type="journal article" date="2023" name="Elife">
        <title>Identification of key yeast species and microbe-microbe interactions impacting larval growth of Drosophila in the wild.</title>
        <authorList>
            <person name="Mure A."/>
            <person name="Sugiura Y."/>
            <person name="Maeda R."/>
            <person name="Honda K."/>
            <person name="Sakurai N."/>
            <person name="Takahashi Y."/>
            <person name="Watada M."/>
            <person name="Katoh T."/>
            <person name="Gotoh A."/>
            <person name="Gotoh Y."/>
            <person name="Taniguchi I."/>
            <person name="Nakamura K."/>
            <person name="Hayashi T."/>
            <person name="Katayama T."/>
            <person name="Uemura T."/>
            <person name="Hattori Y."/>
        </authorList>
    </citation>
    <scope>NUCLEOTIDE SEQUENCE [LARGE SCALE GENOMIC DNA]</scope>
    <source>
        <strain evidence="9 10">SB-73</strain>
    </source>
</reference>
<dbReference type="GO" id="GO:0003735">
    <property type="term" value="F:structural constituent of ribosome"/>
    <property type="evidence" value="ECO:0007669"/>
    <property type="project" value="InterPro"/>
</dbReference>
<dbReference type="PROSITE" id="PS00474">
    <property type="entry name" value="RIBOSOMAL_L3"/>
    <property type="match status" value="1"/>
</dbReference>
<dbReference type="InterPro" id="IPR019927">
    <property type="entry name" value="Ribosomal_uL3_bac/org-type"/>
</dbReference>
<evidence type="ECO:0000256" key="7">
    <source>
        <dbReference type="ARBA" id="ARBA00035209"/>
    </source>
</evidence>
<evidence type="ECO:0000256" key="8">
    <source>
        <dbReference type="RuleBase" id="RU003905"/>
    </source>
</evidence>
<dbReference type="Gene3D" id="2.40.30.10">
    <property type="entry name" value="Translation factors"/>
    <property type="match status" value="1"/>
</dbReference>
<dbReference type="Gene3D" id="3.30.160.810">
    <property type="match status" value="1"/>
</dbReference>
<evidence type="ECO:0000313" key="9">
    <source>
        <dbReference type="EMBL" id="GMM53184.1"/>
    </source>
</evidence>
<keyword evidence="5" id="KW-0496">Mitochondrion</keyword>
<dbReference type="AlphaFoldDB" id="A0AAV5RNP3"/>
<evidence type="ECO:0000313" key="10">
    <source>
        <dbReference type="Proteomes" id="UP001362899"/>
    </source>
</evidence>
<dbReference type="Pfam" id="PF00297">
    <property type="entry name" value="Ribosomal_L3"/>
    <property type="match status" value="1"/>
</dbReference>
<keyword evidence="3" id="KW-0809">Transit peptide</keyword>
<dbReference type="HAMAP" id="MF_01325_B">
    <property type="entry name" value="Ribosomal_uL3_B"/>
    <property type="match status" value="1"/>
</dbReference>
<comment type="subcellular location">
    <subcellularLocation>
        <location evidence="1">Mitochondrion</location>
    </subcellularLocation>
</comment>
<dbReference type="PANTHER" id="PTHR11229:SF8">
    <property type="entry name" value="LARGE RIBOSOMAL SUBUNIT PROTEIN UL3M"/>
    <property type="match status" value="1"/>
</dbReference>
<dbReference type="InterPro" id="IPR019926">
    <property type="entry name" value="Ribosomal_uL3_CS"/>
</dbReference>
<evidence type="ECO:0000256" key="6">
    <source>
        <dbReference type="ARBA" id="ARBA00023274"/>
    </source>
</evidence>
<dbReference type="GO" id="GO:0005762">
    <property type="term" value="C:mitochondrial large ribosomal subunit"/>
    <property type="evidence" value="ECO:0007669"/>
    <property type="project" value="TreeGrafter"/>
</dbReference>
<name>A0AAV5RNP3_STABA</name>
<dbReference type="FunFam" id="3.30.160.810:FF:000001">
    <property type="entry name" value="50S ribosomal protein L3"/>
    <property type="match status" value="1"/>
</dbReference>
<dbReference type="GO" id="GO:0006412">
    <property type="term" value="P:translation"/>
    <property type="evidence" value="ECO:0007669"/>
    <property type="project" value="InterPro"/>
</dbReference>
<evidence type="ECO:0000256" key="5">
    <source>
        <dbReference type="ARBA" id="ARBA00023128"/>
    </source>
</evidence>
<dbReference type="InterPro" id="IPR009000">
    <property type="entry name" value="Transl_B-barrel_sf"/>
</dbReference>
<proteinExistence type="inferred from homology"/>
<organism evidence="9 10">
    <name type="scientific">Starmerella bacillaris</name>
    <name type="common">Yeast</name>
    <name type="synonym">Candida zemplinina</name>
    <dbReference type="NCBI Taxonomy" id="1247836"/>
    <lineage>
        <taxon>Eukaryota</taxon>
        <taxon>Fungi</taxon>
        <taxon>Dikarya</taxon>
        <taxon>Ascomycota</taxon>
        <taxon>Saccharomycotina</taxon>
        <taxon>Dipodascomycetes</taxon>
        <taxon>Dipodascales</taxon>
        <taxon>Trichomonascaceae</taxon>
        <taxon>Starmerella</taxon>
    </lineage>
</organism>
<accession>A0AAV5RNP3</accession>
<comment type="caution">
    <text evidence="9">The sequence shown here is derived from an EMBL/GenBank/DDBJ whole genome shotgun (WGS) entry which is preliminary data.</text>
</comment>
<dbReference type="InterPro" id="IPR000597">
    <property type="entry name" value="Ribosomal_uL3"/>
</dbReference>
<dbReference type="Proteomes" id="UP001362899">
    <property type="component" value="Unassembled WGS sequence"/>
</dbReference>
<evidence type="ECO:0000256" key="3">
    <source>
        <dbReference type="ARBA" id="ARBA00022946"/>
    </source>
</evidence>
<keyword evidence="6 8" id="KW-0687">Ribonucleoprotein</keyword>
<gene>
    <name evidence="9" type="ORF">DASB73_041470</name>
</gene>
<evidence type="ECO:0000256" key="1">
    <source>
        <dbReference type="ARBA" id="ARBA00004173"/>
    </source>
</evidence>
<dbReference type="EMBL" id="BTGC01000008">
    <property type="protein sequence ID" value="GMM53184.1"/>
    <property type="molecule type" value="Genomic_DNA"/>
</dbReference>
<dbReference type="FunFam" id="2.40.30.10:FF:000004">
    <property type="entry name" value="50S ribosomal protein L3"/>
    <property type="match status" value="1"/>
</dbReference>
<dbReference type="PANTHER" id="PTHR11229">
    <property type="entry name" value="50S RIBOSOMAL PROTEIN L3"/>
    <property type="match status" value="1"/>
</dbReference>
<comment type="similarity">
    <text evidence="2 8">Belongs to the universal ribosomal protein uL3 family.</text>
</comment>
<dbReference type="SUPFAM" id="SSF50447">
    <property type="entry name" value="Translation proteins"/>
    <property type="match status" value="1"/>
</dbReference>
<dbReference type="NCBIfam" id="TIGR03625">
    <property type="entry name" value="L3_bact"/>
    <property type="match status" value="1"/>
</dbReference>
<keyword evidence="4 8" id="KW-0689">Ribosomal protein</keyword>
<evidence type="ECO:0000256" key="4">
    <source>
        <dbReference type="ARBA" id="ARBA00022980"/>
    </source>
</evidence>